<dbReference type="GeneID" id="103398654"/>
<keyword evidence="8" id="KW-1015">Disulfide bond</keyword>
<dbReference type="RefSeq" id="XP_008335552.1">
    <property type="nucleotide sequence ID" value="XM_008337330.3"/>
</dbReference>
<dbReference type="InterPro" id="IPR002157">
    <property type="entry name" value="Cbl-bd_prot"/>
</dbReference>
<feature type="disulfide bond" evidence="8">
    <location>
        <begin position="159"/>
        <end position="202"/>
    </location>
</feature>
<dbReference type="GO" id="GO:0031419">
    <property type="term" value="F:cobalamin binding"/>
    <property type="evidence" value="ECO:0007669"/>
    <property type="project" value="Ensembl"/>
</dbReference>
<dbReference type="OMA" id="THNEMES"/>
<feature type="binding site" evidence="7">
    <location>
        <position position="191"/>
    </location>
    <ligand>
        <name>cyanocob(III)alamin</name>
        <dbReference type="ChEBI" id="CHEBI:17439"/>
    </ligand>
</feature>
<evidence type="ECO:0000256" key="8">
    <source>
        <dbReference type="PIRSR" id="PIRSR602157-2"/>
    </source>
</evidence>
<organism evidence="11 12">
    <name type="scientific">Cynoglossus semilaevis</name>
    <name type="common">Tongue sole</name>
    <dbReference type="NCBI Taxonomy" id="244447"/>
    <lineage>
        <taxon>Eukaryota</taxon>
        <taxon>Metazoa</taxon>
        <taxon>Chordata</taxon>
        <taxon>Craniata</taxon>
        <taxon>Vertebrata</taxon>
        <taxon>Euteleostomi</taxon>
        <taxon>Actinopterygii</taxon>
        <taxon>Neopterygii</taxon>
        <taxon>Teleostei</taxon>
        <taxon>Neoteleostei</taxon>
        <taxon>Acanthomorphata</taxon>
        <taxon>Carangaria</taxon>
        <taxon>Pleuronectiformes</taxon>
        <taxon>Pleuronectoidei</taxon>
        <taxon>Cynoglossidae</taxon>
        <taxon>Cynoglossinae</taxon>
        <taxon>Cynoglossus</taxon>
    </lineage>
</organism>
<feature type="domain" description="Transcobalamin-like C-terminal" evidence="10">
    <location>
        <begin position="348"/>
        <end position="417"/>
    </location>
</feature>
<feature type="binding site" evidence="7">
    <location>
        <position position="403"/>
    </location>
    <ligand>
        <name>cyanocob(III)alamin</name>
        <dbReference type="ChEBI" id="CHEBI:17439"/>
    </ligand>
</feature>
<dbReference type="GO" id="GO:0006824">
    <property type="term" value="P:cobalt ion transport"/>
    <property type="evidence" value="ECO:0007669"/>
    <property type="project" value="UniProtKB-KW"/>
</dbReference>
<evidence type="ECO:0000256" key="6">
    <source>
        <dbReference type="ARBA" id="ARBA00023285"/>
    </source>
</evidence>
<protein>
    <submittedName>
        <fullName evidence="11">Transcobalamin II</fullName>
    </submittedName>
</protein>
<dbReference type="Pfam" id="PF14478">
    <property type="entry name" value="DUF4430"/>
    <property type="match status" value="1"/>
</dbReference>
<evidence type="ECO:0000256" key="5">
    <source>
        <dbReference type="ARBA" id="ARBA00022729"/>
    </source>
</evidence>
<dbReference type="GO" id="GO:0015889">
    <property type="term" value="P:cobalamin transport"/>
    <property type="evidence" value="ECO:0007669"/>
    <property type="project" value="Ensembl"/>
</dbReference>
<dbReference type="Gene3D" id="2.170.130.30">
    <property type="match status" value="1"/>
</dbReference>
<keyword evidence="3" id="KW-0813">Transport</keyword>
<evidence type="ECO:0000256" key="2">
    <source>
        <dbReference type="ARBA" id="ARBA00006449"/>
    </source>
</evidence>
<dbReference type="PANTHER" id="PTHR10559">
    <property type="entry name" value="TRANSCOBALAMIN-1/GASTRIC INTRINSIC FACTOR"/>
    <property type="match status" value="1"/>
</dbReference>
<feature type="binding site" evidence="7">
    <location>
        <position position="239"/>
    </location>
    <ligand>
        <name>cyanocob(III)alamin</name>
        <dbReference type="ChEBI" id="CHEBI:17439"/>
    </ligand>
</feature>
<name>A0A3P8W2Y0_CYNSE</name>
<dbReference type="RefSeq" id="XP_008335551.1">
    <property type="nucleotide sequence ID" value="XM_008337329.3"/>
</dbReference>
<dbReference type="RefSeq" id="XP_016886320.1">
    <property type="nucleotide sequence ID" value="XM_017030831.2"/>
</dbReference>
<dbReference type="CTD" id="6948"/>
<dbReference type="InterPro" id="IPR027954">
    <property type="entry name" value="Transcobalamin-like_C"/>
</dbReference>
<feature type="chain" id="PRO_5017974856" evidence="9">
    <location>
        <begin position="22"/>
        <end position="426"/>
    </location>
</feature>
<keyword evidence="12" id="KW-1185">Reference proteome</keyword>
<dbReference type="Pfam" id="PF01122">
    <property type="entry name" value="Cobalamin_bind"/>
    <property type="match status" value="1"/>
</dbReference>
<dbReference type="InParanoid" id="A0A3P8W2Y0"/>
<evidence type="ECO:0000256" key="1">
    <source>
        <dbReference type="ARBA" id="ARBA00004613"/>
    </source>
</evidence>
<dbReference type="GeneTree" id="ENSGT00530000063370"/>
<feature type="signal peptide" evidence="9">
    <location>
        <begin position="1"/>
        <end position="21"/>
    </location>
</feature>
<dbReference type="InterPro" id="IPR051588">
    <property type="entry name" value="Cobalamin_Transport"/>
</dbReference>
<dbReference type="Proteomes" id="UP000265120">
    <property type="component" value="Unassembled WGS sequence"/>
</dbReference>
<dbReference type="STRING" id="244447.ENSCSEP00000020964"/>
<dbReference type="GO" id="GO:0005615">
    <property type="term" value="C:extracellular space"/>
    <property type="evidence" value="ECO:0007669"/>
    <property type="project" value="TreeGrafter"/>
</dbReference>
<dbReference type="FunCoup" id="A0A3P8W2Y0">
    <property type="interactions" value="1348"/>
</dbReference>
<keyword evidence="3" id="KW-0171">Cobalt transport</keyword>
<dbReference type="Gene3D" id="1.50.10.20">
    <property type="match status" value="1"/>
</dbReference>
<dbReference type="AlphaFoldDB" id="A0A3P8W2Y0"/>
<reference evidence="11" key="2">
    <citation type="submission" date="2025-09" db="UniProtKB">
        <authorList>
            <consortium name="Ensembl"/>
        </authorList>
    </citation>
    <scope>IDENTIFICATION</scope>
</reference>
<proteinExistence type="inferred from homology"/>
<comment type="subcellular location">
    <subcellularLocation>
        <location evidence="1">Secreted</location>
    </subcellularLocation>
</comment>
<dbReference type="Ensembl" id="ENSCSET00000021236.1">
    <property type="protein sequence ID" value="ENSCSEP00000020964.1"/>
    <property type="gene ID" value="ENSCSEG00000013399.1"/>
</dbReference>
<dbReference type="OrthoDB" id="9440006at2759"/>
<evidence type="ECO:0000313" key="12">
    <source>
        <dbReference type="Proteomes" id="UP000265120"/>
    </source>
</evidence>
<comment type="similarity">
    <text evidence="2">Belongs to the eukaryotic cobalamin transport proteins family.</text>
</comment>
<keyword evidence="4" id="KW-0964">Secreted</keyword>
<feature type="binding site" evidence="7">
    <location>
        <position position="284"/>
    </location>
    <ligand>
        <name>cyanocob(III)alamin</name>
        <dbReference type="ChEBI" id="CHEBI:17439"/>
    </ligand>
</feature>
<accession>A0A3P8W2Y0</accession>
<reference evidence="11" key="1">
    <citation type="submission" date="2025-08" db="UniProtKB">
        <authorList>
            <consortium name="Ensembl"/>
        </authorList>
    </citation>
    <scope>IDENTIFICATION</scope>
</reference>
<keyword evidence="6 7" id="KW-0170">Cobalt</keyword>
<keyword evidence="3" id="KW-0406">Ion transport</keyword>
<dbReference type="KEGG" id="csem:103398654"/>
<evidence type="ECO:0000259" key="10">
    <source>
        <dbReference type="Pfam" id="PF14478"/>
    </source>
</evidence>
<evidence type="ECO:0000256" key="4">
    <source>
        <dbReference type="ARBA" id="ARBA00022525"/>
    </source>
</evidence>
<evidence type="ECO:0000256" key="3">
    <source>
        <dbReference type="ARBA" id="ARBA00022426"/>
    </source>
</evidence>
<evidence type="ECO:0000313" key="11">
    <source>
        <dbReference type="Ensembl" id="ENSCSEP00000020964.1"/>
    </source>
</evidence>
<sequence length="426" mass="47369">MIFWVFISVLLAFASSKSCDAEEPNNELCLSLNKNLLRSLETQDGHPNPSVHLALRLSNLHNLAKEGAYLNKLKSHLHNILQDSFSNNHPGVGQVALYTLALRSSCYDLNTVFVNISGKTMTLLTHLKKQMEQEKEHIVVNNRPLTNYYKYSLGIVALCTNGIRVNSHVSNKLIKAVEDQHLTHGDTCSVDTYAMAGMALQCVKDSRFDGQNTAELDSALRMIKQKLLDSRGTDNHIGNQFSTGLAVQALIAMGSPNVEFAASIKAMRTSARNYAYQNPMALSQVLPALHQKSYLKVKNFECVDEDDSLVLEPLDPVEILPSETKVAVNVEVVSRGVSLFYSVDVPHGSTLLQALELLVAKNDDFTFDTENTMWGPFLSAINGEQARQSDRGYWQVSSNDVLLPKGIAEFKIQEAQMFTLKNIERH</sequence>
<dbReference type="PANTHER" id="PTHR10559:SF18">
    <property type="entry name" value="TRANSCOBALAMIN II"/>
    <property type="match status" value="1"/>
</dbReference>
<evidence type="ECO:0000256" key="9">
    <source>
        <dbReference type="SAM" id="SignalP"/>
    </source>
</evidence>
<evidence type="ECO:0000256" key="7">
    <source>
        <dbReference type="PIRSR" id="PIRSR602157-1"/>
    </source>
</evidence>
<keyword evidence="5 9" id="KW-0732">Signal</keyword>